<dbReference type="EMBL" id="JAHRHJ020000001">
    <property type="protein sequence ID" value="KAH9330562.1"/>
    <property type="molecule type" value="Genomic_DNA"/>
</dbReference>
<feature type="domain" description="Disease resistance R13L4/SHOC-2-like LRR" evidence="3">
    <location>
        <begin position="282"/>
        <end position="379"/>
    </location>
</feature>
<dbReference type="InterPro" id="IPR003591">
    <property type="entry name" value="Leu-rich_rpt_typical-subtyp"/>
</dbReference>
<evidence type="ECO:0000256" key="2">
    <source>
        <dbReference type="ARBA" id="ARBA00022737"/>
    </source>
</evidence>
<proteinExistence type="predicted"/>
<feature type="non-terminal residue" evidence="4">
    <location>
        <position position="422"/>
    </location>
</feature>
<evidence type="ECO:0000256" key="1">
    <source>
        <dbReference type="ARBA" id="ARBA00022614"/>
    </source>
</evidence>
<dbReference type="InterPro" id="IPR032675">
    <property type="entry name" value="LRR_dom_sf"/>
</dbReference>
<accession>A0AA38LR93</accession>
<comment type="caution">
    <text evidence="4">The sequence shown here is derived from an EMBL/GenBank/DDBJ whole genome shotgun (WGS) entry which is preliminary data.</text>
</comment>
<dbReference type="SMART" id="SM00369">
    <property type="entry name" value="LRR_TYP"/>
    <property type="match status" value="2"/>
</dbReference>
<gene>
    <name evidence="4" type="ORF">KI387_002670</name>
</gene>
<dbReference type="Proteomes" id="UP000824469">
    <property type="component" value="Unassembled WGS sequence"/>
</dbReference>
<dbReference type="InterPro" id="IPR055414">
    <property type="entry name" value="LRR_R13L4/SHOC2-like"/>
</dbReference>
<dbReference type="Gene3D" id="3.80.10.10">
    <property type="entry name" value="Ribonuclease Inhibitor"/>
    <property type="match status" value="1"/>
</dbReference>
<protein>
    <recommendedName>
        <fullName evidence="3">Disease resistance R13L4/SHOC-2-like LRR domain-containing protein</fullName>
    </recommendedName>
</protein>
<keyword evidence="2" id="KW-0677">Repeat</keyword>
<organism evidence="4 5">
    <name type="scientific">Taxus chinensis</name>
    <name type="common">Chinese yew</name>
    <name type="synonym">Taxus wallichiana var. chinensis</name>
    <dbReference type="NCBI Taxonomy" id="29808"/>
    <lineage>
        <taxon>Eukaryota</taxon>
        <taxon>Viridiplantae</taxon>
        <taxon>Streptophyta</taxon>
        <taxon>Embryophyta</taxon>
        <taxon>Tracheophyta</taxon>
        <taxon>Spermatophyta</taxon>
        <taxon>Pinopsida</taxon>
        <taxon>Pinidae</taxon>
        <taxon>Conifers II</taxon>
        <taxon>Cupressales</taxon>
        <taxon>Taxaceae</taxon>
        <taxon>Taxus</taxon>
    </lineage>
</organism>
<dbReference type="PANTHER" id="PTHR45752:SF187">
    <property type="entry name" value="LEUCINE-RICH REPEAT AND IQ DOMAIN-CONTAINING PROTEIN 4"/>
    <property type="match status" value="1"/>
</dbReference>
<evidence type="ECO:0000313" key="5">
    <source>
        <dbReference type="Proteomes" id="UP000824469"/>
    </source>
</evidence>
<dbReference type="AlphaFoldDB" id="A0AA38LR93"/>
<keyword evidence="1" id="KW-0433">Leucine-rich repeat</keyword>
<evidence type="ECO:0000313" key="4">
    <source>
        <dbReference type="EMBL" id="KAH9330562.1"/>
    </source>
</evidence>
<keyword evidence="5" id="KW-1185">Reference proteome</keyword>
<dbReference type="PANTHER" id="PTHR45752">
    <property type="entry name" value="LEUCINE-RICH REPEAT-CONTAINING"/>
    <property type="match status" value="1"/>
</dbReference>
<name>A0AA38LR93_TAXCH</name>
<dbReference type="InterPro" id="IPR050715">
    <property type="entry name" value="LRR-SigEffector_domain"/>
</dbReference>
<reference evidence="4 5" key="1">
    <citation type="journal article" date="2021" name="Nat. Plants">
        <title>The Taxus genome provides insights into paclitaxel biosynthesis.</title>
        <authorList>
            <person name="Xiong X."/>
            <person name="Gou J."/>
            <person name="Liao Q."/>
            <person name="Li Y."/>
            <person name="Zhou Q."/>
            <person name="Bi G."/>
            <person name="Li C."/>
            <person name="Du R."/>
            <person name="Wang X."/>
            <person name="Sun T."/>
            <person name="Guo L."/>
            <person name="Liang H."/>
            <person name="Lu P."/>
            <person name="Wu Y."/>
            <person name="Zhang Z."/>
            <person name="Ro D.K."/>
            <person name="Shang Y."/>
            <person name="Huang S."/>
            <person name="Yan J."/>
        </authorList>
    </citation>
    <scope>NUCLEOTIDE SEQUENCE [LARGE SCALE GENOMIC DNA]</scope>
    <source>
        <strain evidence="4">Ta-2019</strain>
    </source>
</reference>
<dbReference type="SUPFAM" id="SSF52047">
    <property type="entry name" value="RNI-like"/>
    <property type="match status" value="1"/>
</dbReference>
<evidence type="ECO:0000259" key="3">
    <source>
        <dbReference type="Pfam" id="PF23598"/>
    </source>
</evidence>
<sequence length="422" mass="47493">VLGSTTLKAMKMVGESNWVFLGKAVETGVVMKKDMTRCMVKGNCSRYWFVKTVEAQLQKTSDGIYDIMYNLALAGVNYIASQIPQRWIDLLDFEPVAIEEHVAKVKEMLDMEGSWPVDKGKLQILVNRSNSDDEMTVHDILLLMGIKESKGSRITNGVEFSKAMENLSNIKNMKGVSLLDDTLYKVQSIDLNSMHLSQQALILGNWTSRRIEFPAPLITAKMSNCSLMPQRLGHLTALERLDLWGREWEYFLQGLGQLLDLWGREWEYFLQGLGQLLDLEHLNIEYCTNLNFGSEEFGSLHSLNYLSLNMCNLENLPADIVKVTSLKELNISYCSGLVALPKDFGLLSSLQRLNSSHCSNLEKLPANFGMLTALQELDISFNILMELPEGIGGLPSLQKLNLRKCNGVQKLPANFGKWTALQ</sequence>
<dbReference type="Pfam" id="PF23598">
    <property type="entry name" value="LRR_14"/>
    <property type="match status" value="1"/>
</dbReference>